<keyword evidence="3" id="KW-1185">Reference proteome</keyword>
<accession>A0A183J8S4</accession>
<dbReference type="AlphaFoldDB" id="A0A183J8S4"/>
<sequence>MPPCYRTPNYRCSANPRIPWKFAVVAEERNEIAASAFHHNRRHLVTTAKPISKERATNNSYRIPRAEAAVSREAATAVASAARGCGRPPLVPASTMTDERTDASQSVGRANGKYGHSCWRLFVFEVNSRPFTDRRQLIGGLACVRPQITRLASGLRSRLSFPSLLTHSEYDAGRDWAVKNHSSPGRLFGYLDLPRERLLLLLFHDFPRRQPQRVRSVSDIVRKTSKNDGCTDDCQSSPSPRRKN</sequence>
<dbReference type="EMBL" id="UZAM01017349">
    <property type="protein sequence ID" value="VDP46962.1"/>
    <property type="molecule type" value="Genomic_DNA"/>
</dbReference>
<feature type="region of interest" description="Disordered" evidence="1">
    <location>
        <begin position="88"/>
        <end position="108"/>
    </location>
</feature>
<evidence type="ECO:0000313" key="3">
    <source>
        <dbReference type="Proteomes" id="UP000270296"/>
    </source>
</evidence>
<name>A0A183J8S4_9BILA</name>
<proteinExistence type="predicted"/>
<evidence type="ECO:0000313" key="2">
    <source>
        <dbReference type="EMBL" id="VDP46962.1"/>
    </source>
</evidence>
<feature type="compositionally biased region" description="Polar residues" evidence="1">
    <location>
        <begin position="233"/>
        <end position="244"/>
    </location>
</feature>
<dbReference type="Proteomes" id="UP000270296">
    <property type="component" value="Unassembled WGS sequence"/>
</dbReference>
<protein>
    <submittedName>
        <fullName evidence="2 4">Uncharacterized protein</fullName>
    </submittedName>
</protein>
<feature type="region of interest" description="Disordered" evidence="1">
    <location>
        <begin position="225"/>
        <end position="244"/>
    </location>
</feature>
<evidence type="ECO:0000313" key="4">
    <source>
        <dbReference type="WBParaSite" id="SBAD_0001267701-mRNA-1"/>
    </source>
</evidence>
<evidence type="ECO:0000256" key="1">
    <source>
        <dbReference type="SAM" id="MobiDB-lite"/>
    </source>
</evidence>
<dbReference type="WBParaSite" id="SBAD_0001267701-mRNA-1">
    <property type="protein sequence ID" value="SBAD_0001267701-mRNA-1"/>
    <property type="gene ID" value="SBAD_0001267701"/>
</dbReference>
<organism evidence="4">
    <name type="scientific">Soboliphyme baturini</name>
    <dbReference type="NCBI Taxonomy" id="241478"/>
    <lineage>
        <taxon>Eukaryota</taxon>
        <taxon>Metazoa</taxon>
        <taxon>Ecdysozoa</taxon>
        <taxon>Nematoda</taxon>
        <taxon>Enoplea</taxon>
        <taxon>Dorylaimia</taxon>
        <taxon>Dioctophymatida</taxon>
        <taxon>Dioctophymatoidea</taxon>
        <taxon>Soboliphymatidae</taxon>
        <taxon>Soboliphyme</taxon>
    </lineage>
</organism>
<reference evidence="4" key="1">
    <citation type="submission" date="2016-06" db="UniProtKB">
        <authorList>
            <consortium name="WormBaseParasite"/>
        </authorList>
    </citation>
    <scope>IDENTIFICATION</scope>
</reference>
<reference evidence="2 3" key="2">
    <citation type="submission" date="2018-11" db="EMBL/GenBank/DDBJ databases">
        <authorList>
            <consortium name="Pathogen Informatics"/>
        </authorList>
    </citation>
    <scope>NUCLEOTIDE SEQUENCE [LARGE SCALE GENOMIC DNA]</scope>
</reference>
<gene>
    <name evidence="2" type="ORF">SBAD_LOCUS12272</name>
</gene>